<comment type="caution">
    <text evidence="2">The sequence shown here is derived from an EMBL/GenBank/DDBJ whole genome shotgun (WGS) entry which is preliminary data.</text>
</comment>
<protein>
    <submittedName>
        <fullName evidence="2">Transposase</fullName>
    </submittedName>
</protein>
<accession>A0A523S149</accession>
<sequence>MQKGKFYSEAILERYKILSLIEEGIINLKEAAKELKISYRQMRRLMRRFEEGKKSLDCLLYHRSHPAWNRTEEPIKKKVVEIFDKYPGINHSHLADKLEEEVEIRKHPTTIKRILKENERYDPPKNRRRKRKPFEKDSFGRLVQMDTSEHLWIPHLKKRTYLVAMKDDFSRAILAAKIFPSDTTWANMCIIREAIEKYGLFEAIYTDNDSKFKFIRSGFSMHFEYRVDLERIQTEIHRSLLELEIAFLHHYPKNPEAKGKIERLFGYLQDRFCVEAQGCQTIEEANYLLDEFIEKYNARHIHHSTGVVPEQRFAPSVCRALPKSINLDDVFCFKIERVIKRDNTFSYQNKKYYLDTSTRFSWHKAKIRLHIIPHKSIRVFYQGKLIQEFPFL</sequence>
<dbReference type="PROSITE" id="PS50994">
    <property type="entry name" value="INTEGRASE"/>
    <property type="match status" value="1"/>
</dbReference>
<dbReference type="Proteomes" id="UP000316360">
    <property type="component" value="Unassembled WGS sequence"/>
</dbReference>
<dbReference type="GO" id="GO:0003676">
    <property type="term" value="F:nucleic acid binding"/>
    <property type="evidence" value="ECO:0007669"/>
    <property type="project" value="InterPro"/>
</dbReference>
<dbReference type="AlphaFoldDB" id="A0A523S149"/>
<gene>
    <name evidence="2" type="ORF">E3J84_02450</name>
</gene>
<dbReference type="Pfam" id="PF13683">
    <property type="entry name" value="rve_3"/>
    <property type="match status" value="1"/>
</dbReference>
<dbReference type="PANTHER" id="PTHR35004">
    <property type="entry name" value="TRANSPOSASE RV3428C-RELATED"/>
    <property type="match status" value="1"/>
</dbReference>
<dbReference type="InterPro" id="IPR036397">
    <property type="entry name" value="RNaseH_sf"/>
</dbReference>
<dbReference type="SUPFAM" id="SSF46689">
    <property type="entry name" value="Homeodomain-like"/>
    <property type="match status" value="1"/>
</dbReference>
<evidence type="ECO:0000313" key="2">
    <source>
        <dbReference type="EMBL" id="TET11756.1"/>
    </source>
</evidence>
<dbReference type="InterPro" id="IPR009057">
    <property type="entry name" value="Homeodomain-like_sf"/>
</dbReference>
<dbReference type="GO" id="GO:0015074">
    <property type="term" value="P:DNA integration"/>
    <property type="evidence" value="ECO:0007669"/>
    <property type="project" value="InterPro"/>
</dbReference>
<evidence type="ECO:0000259" key="1">
    <source>
        <dbReference type="PROSITE" id="PS50994"/>
    </source>
</evidence>
<dbReference type="InterPro" id="IPR001584">
    <property type="entry name" value="Integrase_cat-core"/>
</dbReference>
<dbReference type="EMBL" id="SOKJ01000130">
    <property type="protein sequence ID" value="TET11756.1"/>
    <property type="molecule type" value="Genomic_DNA"/>
</dbReference>
<dbReference type="Gene3D" id="3.30.420.10">
    <property type="entry name" value="Ribonuclease H-like superfamily/Ribonuclease H"/>
    <property type="match status" value="1"/>
</dbReference>
<proteinExistence type="predicted"/>
<dbReference type="InterPro" id="IPR012337">
    <property type="entry name" value="RNaseH-like_sf"/>
</dbReference>
<reference evidence="2 3" key="1">
    <citation type="submission" date="2019-03" db="EMBL/GenBank/DDBJ databases">
        <title>Metabolic potential of uncultured bacteria and archaea associated with petroleum seepage in deep-sea sediments.</title>
        <authorList>
            <person name="Dong X."/>
            <person name="Hubert C."/>
        </authorList>
    </citation>
    <scope>NUCLEOTIDE SEQUENCE [LARGE SCALE GENOMIC DNA]</scope>
    <source>
        <strain evidence="2">E44_bin7</strain>
    </source>
</reference>
<feature type="domain" description="Integrase catalytic" evidence="1">
    <location>
        <begin position="129"/>
        <end position="317"/>
    </location>
</feature>
<organism evidence="2 3">
    <name type="scientific">Aerophobetes bacterium</name>
    <dbReference type="NCBI Taxonomy" id="2030807"/>
    <lineage>
        <taxon>Bacteria</taxon>
        <taxon>Candidatus Aerophobota</taxon>
    </lineage>
</organism>
<evidence type="ECO:0000313" key="3">
    <source>
        <dbReference type="Proteomes" id="UP000316360"/>
    </source>
</evidence>
<dbReference type="PANTHER" id="PTHR35004:SF7">
    <property type="entry name" value="INTEGRASE PROTEIN"/>
    <property type="match status" value="1"/>
</dbReference>
<name>A0A523S149_UNCAE</name>
<dbReference type="SUPFAM" id="SSF53098">
    <property type="entry name" value="Ribonuclease H-like"/>
    <property type="match status" value="1"/>
</dbReference>